<dbReference type="InterPro" id="IPR032675">
    <property type="entry name" value="LRR_dom_sf"/>
</dbReference>
<accession>A0A9P3LR86</accession>
<evidence type="ECO:0000313" key="2">
    <source>
        <dbReference type="Proteomes" id="UP000827284"/>
    </source>
</evidence>
<proteinExistence type="predicted"/>
<dbReference type="OrthoDB" id="2446741at2759"/>
<organism evidence="1 2">
    <name type="scientific">Entomortierella parvispora</name>
    <dbReference type="NCBI Taxonomy" id="205924"/>
    <lineage>
        <taxon>Eukaryota</taxon>
        <taxon>Fungi</taxon>
        <taxon>Fungi incertae sedis</taxon>
        <taxon>Mucoromycota</taxon>
        <taxon>Mortierellomycotina</taxon>
        <taxon>Mortierellomycetes</taxon>
        <taxon>Mortierellales</taxon>
        <taxon>Mortierellaceae</taxon>
        <taxon>Entomortierella</taxon>
    </lineage>
</organism>
<dbReference type="PANTHER" id="PTHR13318">
    <property type="entry name" value="PARTNER OF PAIRED, ISOFORM B-RELATED"/>
    <property type="match status" value="1"/>
</dbReference>
<evidence type="ECO:0008006" key="3">
    <source>
        <dbReference type="Google" id="ProtNLM"/>
    </source>
</evidence>
<dbReference type="Gene3D" id="3.80.10.10">
    <property type="entry name" value="Ribonuclease Inhibitor"/>
    <property type="match status" value="1"/>
</dbReference>
<dbReference type="Proteomes" id="UP000827284">
    <property type="component" value="Unassembled WGS sequence"/>
</dbReference>
<name>A0A9P3LR86_9FUNG</name>
<protein>
    <recommendedName>
        <fullName evidence="3">F-box domain-containing protein</fullName>
    </recommendedName>
</protein>
<dbReference type="PANTHER" id="PTHR13318:SF260">
    <property type="entry name" value="LEUCINE-RICH REPEAT CONTAINING PROTEIN"/>
    <property type="match status" value="1"/>
</dbReference>
<dbReference type="EMBL" id="BQFW01000001">
    <property type="protein sequence ID" value="GJJ67946.1"/>
    <property type="molecule type" value="Genomic_DNA"/>
</dbReference>
<dbReference type="GO" id="GO:0031146">
    <property type="term" value="P:SCF-dependent proteasomal ubiquitin-dependent protein catabolic process"/>
    <property type="evidence" value="ECO:0007669"/>
    <property type="project" value="TreeGrafter"/>
</dbReference>
<evidence type="ECO:0000313" key="1">
    <source>
        <dbReference type="EMBL" id="GJJ67946.1"/>
    </source>
</evidence>
<reference evidence="1" key="2">
    <citation type="journal article" date="2022" name="Microbiol. Resour. Announc.">
        <title>Whole-Genome Sequence of Entomortierella parvispora E1425, a Mucoromycotan Fungus Associated with Burkholderiaceae-Related Endosymbiotic Bacteria.</title>
        <authorList>
            <person name="Herlambang A."/>
            <person name="Guo Y."/>
            <person name="Takashima Y."/>
            <person name="Narisawa K."/>
            <person name="Ohta H."/>
            <person name="Nishizawa T."/>
        </authorList>
    </citation>
    <scope>NUCLEOTIDE SEQUENCE</scope>
    <source>
        <strain evidence="1">E1425</strain>
    </source>
</reference>
<keyword evidence="2" id="KW-1185">Reference proteome</keyword>
<sequence length="613" mass="70253">MARLCALDLEEIRARVALHLYKRDLLRCVLVCSEWHSSFTPFLYRAIRYGTQPDKDPAPPLLSLLQFRHHIQQLEFSSYPYEVLASLRGCTRLESITYRQAYFLLEPRSVLDPSTLSLLEQTLFERLSPEQLQSSRVKEWEAFHLDSERRQLLSIFLGSHGSTLRTIHLSEFDPDPATELWEAIADTCSNLETLHLSEINIPRDSFGAFVQACSRAQEVIMRTVHLPTDLSPQNYPPSQWLPRMLQRHLKESGHTPNQPTLNPSVVSLWSKTRRLRVYGMHSFSVDSMTLFTGLFPNLEDLSWWNTRVPVNHPRLLCVIASQGVWPQLNSLELQSRGLEDQDLALLIGTMSRIERIYLEESGFGVQCFQALMLRDSLVYEGLRELKLGKSGNLTGAMACRILENCSKLEQFTTLATISFEDLMGHSQSEDELRLWACLGLRTLTIDFDLDLPEITRNDKPVESAPSSLKDAIIARSKMMRLTRRGSSFTGKTPSDYTLKDRCRVAFGQLARLTRLETLTISGLHREQETSCPPAKQRDLQFNLDNGLSALSRLKQLQKVDFASSEQHMSRKDVDWMLDNWPLLRYLDGRLNPVQAIHDDLLIILRNHKEVVGH</sequence>
<dbReference type="SUPFAM" id="SSF52047">
    <property type="entry name" value="RNI-like"/>
    <property type="match status" value="1"/>
</dbReference>
<dbReference type="GO" id="GO:0019005">
    <property type="term" value="C:SCF ubiquitin ligase complex"/>
    <property type="evidence" value="ECO:0007669"/>
    <property type="project" value="TreeGrafter"/>
</dbReference>
<comment type="caution">
    <text evidence="1">The sequence shown here is derived from an EMBL/GenBank/DDBJ whole genome shotgun (WGS) entry which is preliminary data.</text>
</comment>
<reference evidence="1" key="1">
    <citation type="submission" date="2021-11" db="EMBL/GenBank/DDBJ databases">
        <authorList>
            <person name="Herlambang A."/>
            <person name="Guo Y."/>
            <person name="Takashima Y."/>
            <person name="Nishizawa T."/>
        </authorList>
    </citation>
    <scope>NUCLEOTIDE SEQUENCE</scope>
    <source>
        <strain evidence="1">E1425</strain>
    </source>
</reference>
<dbReference type="AlphaFoldDB" id="A0A9P3LR86"/>
<gene>
    <name evidence="1" type="ORF">EMPS_00292</name>
</gene>